<feature type="region of interest" description="Disordered" evidence="1">
    <location>
        <begin position="1"/>
        <end position="63"/>
    </location>
</feature>
<evidence type="ECO:0000313" key="2">
    <source>
        <dbReference type="EMBL" id="KZV95911.1"/>
    </source>
</evidence>
<dbReference type="InParanoid" id="A0A165K7D5"/>
<dbReference type="AlphaFoldDB" id="A0A165K7D5"/>
<dbReference type="OrthoDB" id="3224400at2759"/>
<accession>A0A165K7D5</accession>
<name>A0A165K7D5_EXIGL</name>
<dbReference type="Proteomes" id="UP000077266">
    <property type="component" value="Unassembled WGS sequence"/>
</dbReference>
<evidence type="ECO:0000313" key="3">
    <source>
        <dbReference type="Proteomes" id="UP000077266"/>
    </source>
</evidence>
<organism evidence="2 3">
    <name type="scientific">Exidia glandulosa HHB12029</name>
    <dbReference type="NCBI Taxonomy" id="1314781"/>
    <lineage>
        <taxon>Eukaryota</taxon>
        <taxon>Fungi</taxon>
        <taxon>Dikarya</taxon>
        <taxon>Basidiomycota</taxon>
        <taxon>Agaricomycotina</taxon>
        <taxon>Agaricomycetes</taxon>
        <taxon>Auriculariales</taxon>
        <taxon>Exidiaceae</taxon>
        <taxon>Exidia</taxon>
    </lineage>
</organism>
<gene>
    <name evidence="2" type="ORF">EXIGLDRAFT_734393</name>
</gene>
<proteinExistence type="predicted"/>
<sequence length="142" mass="15831">MRSDATTSSATGTSSPRLSGTTSVEETPAKAPKSSSDMDFLNTPFESFNPHLVSDQYDDDARKEPDYEKEITRQMLEVMLEFHAWASARPKHETVTHGEELSGDVNEIAQVEERQEQARLKLIQFVAQIKSAVLALTNFGLE</sequence>
<keyword evidence="3" id="KW-1185">Reference proteome</keyword>
<dbReference type="EMBL" id="KV425950">
    <property type="protein sequence ID" value="KZV95911.1"/>
    <property type="molecule type" value="Genomic_DNA"/>
</dbReference>
<reference evidence="2 3" key="1">
    <citation type="journal article" date="2016" name="Mol. Biol. Evol.">
        <title>Comparative Genomics of Early-Diverging Mushroom-Forming Fungi Provides Insights into the Origins of Lignocellulose Decay Capabilities.</title>
        <authorList>
            <person name="Nagy L.G."/>
            <person name="Riley R."/>
            <person name="Tritt A."/>
            <person name="Adam C."/>
            <person name="Daum C."/>
            <person name="Floudas D."/>
            <person name="Sun H."/>
            <person name="Yadav J.S."/>
            <person name="Pangilinan J."/>
            <person name="Larsson K.H."/>
            <person name="Matsuura K."/>
            <person name="Barry K."/>
            <person name="Labutti K."/>
            <person name="Kuo R."/>
            <person name="Ohm R.A."/>
            <person name="Bhattacharya S.S."/>
            <person name="Shirouzu T."/>
            <person name="Yoshinaga Y."/>
            <person name="Martin F.M."/>
            <person name="Grigoriev I.V."/>
            <person name="Hibbett D.S."/>
        </authorList>
    </citation>
    <scope>NUCLEOTIDE SEQUENCE [LARGE SCALE GENOMIC DNA]</scope>
    <source>
        <strain evidence="2 3">HHB12029</strain>
    </source>
</reference>
<feature type="compositionally biased region" description="Polar residues" evidence="1">
    <location>
        <begin position="16"/>
        <end position="25"/>
    </location>
</feature>
<feature type="compositionally biased region" description="Low complexity" evidence="1">
    <location>
        <begin position="1"/>
        <end position="15"/>
    </location>
</feature>
<protein>
    <submittedName>
        <fullName evidence="2">Uncharacterized protein</fullName>
    </submittedName>
</protein>
<evidence type="ECO:0000256" key="1">
    <source>
        <dbReference type="SAM" id="MobiDB-lite"/>
    </source>
</evidence>